<dbReference type="OrthoDB" id="9785695at2"/>
<dbReference type="EMBL" id="CP003806">
    <property type="protein sequence ID" value="AGF48874.1"/>
    <property type="molecule type" value="Genomic_DNA"/>
</dbReference>
<accession>M1M0P2</accession>
<dbReference type="PANTHER" id="PTHR20854">
    <property type="entry name" value="INOSITOL MONOPHOSPHATASE"/>
    <property type="match status" value="1"/>
</dbReference>
<evidence type="ECO:0000256" key="2">
    <source>
        <dbReference type="ARBA" id="ARBA00001946"/>
    </source>
</evidence>
<keyword evidence="5 6" id="KW-0460">Magnesium</keyword>
<dbReference type="HOGENOM" id="CLU_044118_0_0_4"/>
<feature type="binding site" evidence="5">
    <location>
        <position position="83"/>
    </location>
    <ligand>
        <name>Mg(2+)</name>
        <dbReference type="ChEBI" id="CHEBI:18420"/>
        <label>1</label>
        <note>catalytic</note>
    </ligand>
</feature>
<dbReference type="KEGG" id="kga:ST1E_0426"/>
<sequence>MLNIAVKAVRRSSSVLSRFSLDLERVNVSRQLINEYADEAYRLAEEAAKLVILTAYPDHVVSPGNLRDLKNHKGFLWVICPIDGLINFAYGFPFYAISIVLIQNGNILQSVVYDPVRNDLFTSRRGSGTFLNDRRIRVSGQISLSNSLIGDGSDNIDNDNHLDKSHGVYCLSTRRIGSVALGLAYVACGRLDGFYGYGDLNRKYLIAGSLLVSEAGGLITDFNGDQDWLESRQIIAATPKIFSLLKNNINKSLAK</sequence>
<dbReference type="AlphaFoldDB" id="M1M0P2"/>
<evidence type="ECO:0000256" key="4">
    <source>
        <dbReference type="ARBA" id="ARBA00022801"/>
    </source>
</evidence>
<gene>
    <name evidence="7" type="ORF">ST1E_0426</name>
</gene>
<keyword evidence="4 6" id="KW-0378">Hydrolase</keyword>
<name>M1M0P2_9PROT</name>
<dbReference type="CDD" id="cd01639">
    <property type="entry name" value="IMPase"/>
    <property type="match status" value="1"/>
</dbReference>
<dbReference type="Proteomes" id="UP000011658">
    <property type="component" value="Chromosome"/>
</dbReference>
<dbReference type="InterPro" id="IPR000760">
    <property type="entry name" value="Inositol_monophosphatase-like"/>
</dbReference>
<dbReference type="eggNOG" id="COG0483">
    <property type="taxonomic scope" value="Bacteria"/>
</dbReference>
<dbReference type="Gene3D" id="3.30.540.10">
    <property type="entry name" value="Fructose-1,6-Bisphosphatase, subunit A, domain 1"/>
    <property type="match status" value="1"/>
</dbReference>
<protein>
    <recommendedName>
        <fullName evidence="6">Inositol-1-monophosphatase</fullName>
        <ecNumber evidence="6">3.1.3.25</ecNumber>
    </recommendedName>
</protein>
<comment type="catalytic activity">
    <reaction evidence="1 6">
        <text>a myo-inositol phosphate + H2O = myo-inositol + phosphate</text>
        <dbReference type="Rhea" id="RHEA:24056"/>
        <dbReference type="ChEBI" id="CHEBI:15377"/>
        <dbReference type="ChEBI" id="CHEBI:17268"/>
        <dbReference type="ChEBI" id="CHEBI:43474"/>
        <dbReference type="ChEBI" id="CHEBI:84139"/>
        <dbReference type="EC" id="3.1.3.25"/>
    </reaction>
</comment>
<proteinExistence type="inferred from homology"/>
<dbReference type="PRINTS" id="PR01959">
    <property type="entry name" value="SBIMPHPHTASE"/>
</dbReference>
<dbReference type="EC" id="3.1.3.25" evidence="6"/>
<evidence type="ECO:0000256" key="1">
    <source>
        <dbReference type="ARBA" id="ARBA00001033"/>
    </source>
</evidence>
<keyword evidence="5 6" id="KW-0479">Metal-binding</keyword>
<keyword evidence="8" id="KW-1185">Reference proteome</keyword>
<dbReference type="InterPro" id="IPR033942">
    <property type="entry name" value="IMPase"/>
</dbReference>
<dbReference type="GO" id="GO:0046872">
    <property type="term" value="F:metal ion binding"/>
    <property type="evidence" value="ECO:0007669"/>
    <property type="project" value="UniProtKB-KW"/>
</dbReference>
<dbReference type="PANTHER" id="PTHR20854:SF4">
    <property type="entry name" value="INOSITOL-1-MONOPHOSPHATASE-RELATED"/>
    <property type="match status" value="1"/>
</dbReference>
<dbReference type="GO" id="GO:0008934">
    <property type="term" value="F:inositol monophosphate 1-phosphatase activity"/>
    <property type="evidence" value="ECO:0007669"/>
    <property type="project" value="InterPro"/>
</dbReference>
<evidence type="ECO:0000313" key="7">
    <source>
        <dbReference type="EMBL" id="AGF48874.1"/>
    </source>
</evidence>
<dbReference type="Pfam" id="PF00459">
    <property type="entry name" value="Inositol_P"/>
    <property type="match status" value="1"/>
</dbReference>
<comment type="similarity">
    <text evidence="3 6">Belongs to the inositol monophosphatase superfamily.</text>
</comment>
<comment type="cofactor">
    <cofactor evidence="2 5 6">
        <name>Mg(2+)</name>
        <dbReference type="ChEBI" id="CHEBI:18420"/>
    </cofactor>
</comment>
<dbReference type="STRING" id="1208921.ST1E_0426"/>
<dbReference type="GO" id="GO:0006020">
    <property type="term" value="P:inositol metabolic process"/>
    <property type="evidence" value="ECO:0007669"/>
    <property type="project" value="TreeGrafter"/>
</dbReference>
<dbReference type="InterPro" id="IPR022337">
    <property type="entry name" value="Inositol_monophosphatase_SuhB"/>
</dbReference>
<dbReference type="RefSeq" id="WP_015389359.1">
    <property type="nucleotide sequence ID" value="NC_020284.1"/>
</dbReference>
<evidence type="ECO:0000256" key="5">
    <source>
        <dbReference type="PIRSR" id="PIRSR600760-2"/>
    </source>
</evidence>
<reference evidence="7 8" key="1">
    <citation type="journal article" date="2013" name="Genome Biol. Evol.">
        <title>Genome evolution and phylogenomic analysis of candidatus kinetoplastibacterium, the betaproteobacterial endosymbionts of strigomonas and angomonas.</title>
        <authorList>
            <person name="Alves J.M."/>
            <person name="Serrano M.G."/>
            <person name="Maia da Silva F."/>
            <person name="Voegtly L.J."/>
            <person name="Matveyev A.V."/>
            <person name="Teixeira M.M."/>
            <person name="Camargo E.P."/>
            <person name="Buck G.A."/>
        </authorList>
    </citation>
    <scope>NUCLEOTIDE SEQUENCE [LARGE SCALE GENOMIC DNA]</scope>
    <source>
        <strain evidence="7 8">TCC219</strain>
    </source>
</reference>
<evidence type="ECO:0000313" key="8">
    <source>
        <dbReference type="Proteomes" id="UP000011658"/>
    </source>
</evidence>
<dbReference type="SUPFAM" id="SSF56655">
    <property type="entry name" value="Carbohydrate phosphatase"/>
    <property type="match status" value="1"/>
</dbReference>
<dbReference type="GO" id="GO:0007165">
    <property type="term" value="P:signal transduction"/>
    <property type="evidence" value="ECO:0007669"/>
    <property type="project" value="TreeGrafter"/>
</dbReference>
<dbReference type="PRINTS" id="PR00377">
    <property type="entry name" value="IMPHPHTASES"/>
</dbReference>
<evidence type="ECO:0000256" key="3">
    <source>
        <dbReference type="ARBA" id="ARBA00009759"/>
    </source>
</evidence>
<feature type="binding site" evidence="5">
    <location>
        <position position="82"/>
    </location>
    <ligand>
        <name>Mg(2+)</name>
        <dbReference type="ChEBI" id="CHEBI:18420"/>
        <label>1</label>
        <note>catalytic</note>
    </ligand>
</feature>
<organism evidence="7 8">
    <name type="scientific">Candidatus Kinetoplastidibacterium galati TCC219</name>
    <dbReference type="NCBI Taxonomy" id="1208921"/>
    <lineage>
        <taxon>Bacteria</taxon>
        <taxon>Pseudomonadati</taxon>
        <taxon>Pseudomonadota</taxon>
        <taxon>Betaproteobacteria</taxon>
        <taxon>Candidatus Kinetoplastidibacterium</taxon>
    </lineage>
</organism>
<dbReference type="PATRIC" id="fig|1208921.3.peg.151"/>
<dbReference type="Gene3D" id="3.40.190.80">
    <property type="match status" value="1"/>
</dbReference>
<evidence type="ECO:0000256" key="6">
    <source>
        <dbReference type="RuleBase" id="RU364068"/>
    </source>
</evidence>